<sequence length="90" mass="10793">MRKYMHFYGTVQGVGFRWMLRRFAQENHVTGWVRNDADGTVTAELQGTRQNIDRVVHELESFRNIQITKISAREIPEVRGETEMEVRYYW</sequence>
<evidence type="ECO:0000256" key="4">
    <source>
        <dbReference type="ARBA" id="ARBA00047645"/>
    </source>
</evidence>
<proteinExistence type="inferred from homology"/>
<dbReference type="PANTHER" id="PTHR47268">
    <property type="entry name" value="ACYLPHOSPHATASE"/>
    <property type="match status" value="1"/>
</dbReference>
<dbReference type="RefSeq" id="WP_221248036.1">
    <property type="nucleotide sequence ID" value="NZ_JACHHK010000003.1"/>
</dbReference>
<feature type="active site" evidence="5">
    <location>
        <position position="35"/>
    </location>
</feature>
<dbReference type="PROSITE" id="PS51160">
    <property type="entry name" value="ACYLPHOSPHATASE_3"/>
    <property type="match status" value="1"/>
</dbReference>
<evidence type="ECO:0000256" key="6">
    <source>
        <dbReference type="RuleBase" id="RU004168"/>
    </source>
</evidence>
<dbReference type="InterPro" id="IPR036046">
    <property type="entry name" value="Acylphosphatase-like_dom_sf"/>
</dbReference>
<evidence type="ECO:0000256" key="1">
    <source>
        <dbReference type="ARBA" id="ARBA00005614"/>
    </source>
</evidence>
<name>A0A7W8FXK7_9FIRM</name>
<feature type="domain" description="Acylphosphatase-like" evidence="7">
    <location>
        <begin position="2"/>
        <end position="88"/>
    </location>
</feature>
<comment type="similarity">
    <text evidence="1 6">Belongs to the acylphosphatase family.</text>
</comment>
<organism evidence="8 9">
    <name type="scientific">Catenisphaera adipataccumulans</name>
    <dbReference type="NCBI Taxonomy" id="700500"/>
    <lineage>
        <taxon>Bacteria</taxon>
        <taxon>Bacillati</taxon>
        <taxon>Bacillota</taxon>
        <taxon>Erysipelotrichia</taxon>
        <taxon>Erysipelotrichales</taxon>
        <taxon>Erysipelotrichaceae</taxon>
        <taxon>Catenisphaera</taxon>
    </lineage>
</organism>
<dbReference type="GO" id="GO:0003998">
    <property type="term" value="F:acylphosphatase activity"/>
    <property type="evidence" value="ECO:0007669"/>
    <property type="project" value="UniProtKB-EC"/>
</dbReference>
<dbReference type="EMBL" id="JACHHK010000003">
    <property type="protein sequence ID" value="MBB5183067.1"/>
    <property type="molecule type" value="Genomic_DNA"/>
</dbReference>
<feature type="active site" evidence="5">
    <location>
        <position position="17"/>
    </location>
</feature>
<dbReference type="InterPro" id="IPR020456">
    <property type="entry name" value="Acylphosphatase"/>
</dbReference>
<dbReference type="EC" id="3.6.1.7" evidence="2 5"/>
<keyword evidence="9" id="KW-1185">Reference proteome</keyword>
<dbReference type="PRINTS" id="PR00112">
    <property type="entry name" value="ACYLPHPHTASE"/>
</dbReference>
<evidence type="ECO:0000259" key="7">
    <source>
        <dbReference type="PROSITE" id="PS51160"/>
    </source>
</evidence>
<evidence type="ECO:0000256" key="3">
    <source>
        <dbReference type="ARBA" id="ARBA00015991"/>
    </source>
</evidence>
<evidence type="ECO:0000313" key="9">
    <source>
        <dbReference type="Proteomes" id="UP000539953"/>
    </source>
</evidence>
<dbReference type="SUPFAM" id="SSF54975">
    <property type="entry name" value="Acylphosphatase/BLUF domain-like"/>
    <property type="match status" value="1"/>
</dbReference>
<dbReference type="InterPro" id="IPR001792">
    <property type="entry name" value="Acylphosphatase-like_dom"/>
</dbReference>
<comment type="catalytic activity">
    <reaction evidence="4 5">
        <text>an acyl phosphate + H2O = a carboxylate + phosphate + H(+)</text>
        <dbReference type="Rhea" id="RHEA:14965"/>
        <dbReference type="ChEBI" id="CHEBI:15377"/>
        <dbReference type="ChEBI" id="CHEBI:15378"/>
        <dbReference type="ChEBI" id="CHEBI:29067"/>
        <dbReference type="ChEBI" id="CHEBI:43474"/>
        <dbReference type="ChEBI" id="CHEBI:59918"/>
        <dbReference type="EC" id="3.6.1.7"/>
    </reaction>
</comment>
<evidence type="ECO:0000256" key="2">
    <source>
        <dbReference type="ARBA" id="ARBA00012150"/>
    </source>
</evidence>
<evidence type="ECO:0000313" key="8">
    <source>
        <dbReference type="EMBL" id="MBB5183067.1"/>
    </source>
</evidence>
<dbReference type="Proteomes" id="UP000539953">
    <property type="component" value="Unassembled WGS sequence"/>
</dbReference>
<comment type="caution">
    <text evidence="8">The sequence shown here is derived from an EMBL/GenBank/DDBJ whole genome shotgun (WGS) entry which is preliminary data.</text>
</comment>
<dbReference type="Pfam" id="PF00708">
    <property type="entry name" value="Acylphosphatase"/>
    <property type="match status" value="1"/>
</dbReference>
<accession>A0A7W8FXK7</accession>
<dbReference type="PROSITE" id="PS00151">
    <property type="entry name" value="ACYLPHOSPHATASE_2"/>
    <property type="match status" value="1"/>
</dbReference>
<reference evidence="8 9" key="1">
    <citation type="submission" date="2020-08" db="EMBL/GenBank/DDBJ databases">
        <title>Genomic Encyclopedia of Type Strains, Phase IV (KMG-IV): sequencing the most valuable type-strain genomes for metagenomic binning, comparative biology and taxonomic classification.</title>
        <authorList>
            <person name="Goeker M."/>
        </authorList>
    </citation>
    <scope>NUCLEOTIDE SEQUENCE [LARGE SCALE GENOMIC DNA]</scope>
    <source>
        <strain evidence="8 9">DSM 25799</strain>
    </source>
</reference>
<evidence type="ECO:0000256" key="5">
    <source>
        <dbReference type="PROSITE-ProRule" id="PRU00520"/>
    </source>
</evidence>
<dbReference type="PANTHER" id="PTHR47268:SF4">
    <property type="entry name" value="ACYLPHOSPHATASE"/>
    <property type="match status" value="1"/>
</dbReference>
<dbReference type="InterPro" id="IPR017968">
    <property type="entry name" value="Acylphosphatase_CS"/>
</dbReference>
<gene>
    <name evidence="8" type="ORF">HNQ47_001087</name>
</gene>
<dbReference type="Gene3D" id="3.30.70.100">
    <property type="match status" value="1"/>
</dbReference>
<protein>
    <recommendedName>
        <fullName evidence="3 5">acylphosphatase</fullName>
        <ecNumber evidence="2 5">3.6.1.7</ecNumber>
    </recommendedName>
</protein>
<dbReference type="AlphaFoldDB" id="A0A7W8FXK7"/>
<keyword evidence="5 8" id="KW-0378">Hydrolase</keyword>